<dbReference type="SUPFAM" id="SSF47413">
    <property type="entry name" value="lambda repressor-like DNA-binding domains"/>
    <property type="match status" value="1"/>
</dbReference>
<name>H3RLJ0_PANSE</name>
<dbReference type="Proteomes" id="UP000005050">
    <property type="component" value="Unassembled WGS sequence"/>
</dbReference>
<dbReference type="Pfam" id="PF14549">
    <property type="entry name" value="P22_Cro"/>
    <property type="match status" value="1"/>
</dbReference>
<reference evidence="3 4" key="1">
    <citation type="journal article" date="2012" name="Mol. Microbiol.">
        <title>The genetic and structural basis of two distinct terminal side branch residues in stewartan and amylovoran exopolysaccharides and their potential role in host adaptation.</title>
        <authorList>
            <person name="Wang X."/>
            <person name="Yang F."/>
            <person name="von Bodman S.B."/>
        </authorList>
    </citation>
    <scope>NUCLEOTIDE SEQUENCE [LARGE SCALE GENOMIC DNA]</scope>
    <source>
        <strain evidence="3 4">DC283</strain>
    </source>
</reference>
<evidence type="ECO:0000313" key="2">
    <source>
        <dbReference type="EMBL" id="ARF52749.1"/>
    </source>
</evidence>
<dbReference type="KEGG" id="pstw:DSJ_26430"/>
<dbReference type="AlphaFoldDB" id="H3RLJ0"/>
<evidence type="ECO:0000313" key="4">
    <source>
        <dbReference type="Proteomes" id="UP000005050"/>
    </source>
</evidence>
<keyword evidence="2" id="KW-0614">Plasmid</keyword>
<evidence type="ECO:0000313" key="5">
    <source>
        <dbReference type="Proteomes" id="UP000192380"/>
    </source>
</evidence>
<protein>
    <submittedName>
        <fullName evidence="3">Cro repressor</fullName>
    </submittedName>
    <submittedName>
        <fullName evidence="2">Cro/Cl family transcriptional regulator</fullName>
    </submittedName>
</protein>
<dbReference type="Gene3D" id="1.10.260.40">
    <property type="entry name" value="lambda repressor-like DNA-binding domains"/>
    <property type="match status" value="1"/>
</dbReference>
<geneLocation type="plasmid" evidence="2 5">
    <name>ppDSJ01</name>
</geneLocation>
<reference evidence="3" key="2">
    <citation type="submission" date="2012-01" db="EMBL/GenBank/DDBJ databases">
        <authorList>
            <person name="Biehl B.S."/>
            <person name="Ding Y."/>
            <person name="Dugan-Rocha S.P."/>
            <person name="Gibbs R.A."/>
            <person name="Glasner J.D."/>
            <person name="Kovar C."/>
            <person name="Muzny D.M."/>
            <person name="Neeno-Eckwall E.C."/>
            <person name="Perna N.T."/>
            <person name="Qin X."/>
            <person name="von Bodman S.B."/>
            <person name="Weinstock G.M."/>
        </authorList>
    </citation>
    <scope>NUCLEOTIDE SEQUENCE</scope>
    <source>
        <strain evidence="3">DC283</strain>
    </source>
</reference>
<evidence type="ECO:0000313" key="3">
    <source>
        <dbReference type="EMBL" id="EHT97703.1"/>
    </source>
</evidence>
<evidence type="ECO:0000256" key="1">
    <source>
        <dbReference type="SAM" id="MobiDB-lite"/>
    </source>
</evidence>
<dbReference type="RefSeq" id="WP_006122368.1">
    <property type="nucleotide sequence ID" value="NZ_AHIE01000047.1"/>
</dbReference>
<dbReference type="Proteomes" id="UP000192380">
    <property type="component" value="Plasmid ppDSJ01"/>
</dbReference>
<reference evidence="2 5" key="3">
    <citation type="submission" date="2016-10" db="EMBL/GenBank/DDBJ databases">
        <title>Complete Genome Assembly of Pantoea stewartii subsp. stewartii DC283, a Corn Pathogen.</title>
        <authorList>
            <person name="Duong D.A."/>
            <person name="Stevens A.M."/>
            <person name="Jensen R.V."/>
        </authorList>
    </citation>
    <scope>NUCLEOTIDE SEQUENCE [LARGE SCALE GENOMIC DNA]</scope>
    <source>
        <strain evidence="2 5">DC283</strain>
        <plasmid evidence="2 5">ppDSJ01</plasmid>
    </source>
</reference>
<accession>H3RLJ0</accession>
<dbReference type="InterPro" id="IPR010982">
    <property type="entry name" value="Lambda_DNA-bd_dom_sf"/>
</dbReference>
<feature type="region of interest" description="Disordered" evidence="1">
    <location>
        <begin position="53"/>
        <end position="72"/>
    </location>
</feature>
<dbReference type="EMBL" id="CP017592">
    <property type="protein sequence ID" value="ARF52749.1"/>
    <property type="molecule type" value="Genomic_DNA"/>
</dbReference>
<sequence>MKTSDVIAHYGSIARAAKALNLSRHSVYQWGEEVPPARQYELEVKTAGALISDYSREQAAGTPSGRRKRGKR</sequence>
<dbReference type="PATRIC" id="fig|660596.6.peg.5332"/>
<gene>
    <name evidence="3" type="ORF">CKS_5564</name>
    <name evidence="2" type="ORF">DSJ_26430</name>
</gene>
<dbReference type="EMBL" id="AHIE01000047">
    <property type="protein sequence ID" value="EHT97703.1"/>
    <property type="molecule type" value="Genomic_DNA"/>
</dbReference>
<organism evidence="3 4">
    <name type="scientific">Pantoea stewartii subsp. stewartii DC283</name>
    <dbReference type="NCBI Taxonomy" id="660596"/>
    <lineage>
        <taxon>Bacteria</taxon>
        <taxon>Pseudomonadati</taxon>
        <taxon>Pseudomonadota</taxon>
        <taxon>Gammaproteobacteria</taxon>
        <taxon>Enterobacterales</taxon>
        <taxon>Erwiniaceae</taxon>
        <taxon>Pantoea</taxon>
    </lineage>
</organism>
<proteinExistence type="predicted"/>
<dbReference type="OrthoDB" id="6693632at2"/>
<keyword evidence="5" id="KW-1185">Reference proteome</keyword>
<dbReference type="GO" id="GO:0003677">
    <property type="term" value="F:DNA binding"/>
    <property type="evidence" value="ECO:0007669"/>
    <property type="project" value="InterPro"/>
</dbReference>